<reference evidence="1 2" key="1">
    <citation type="submission" date="2019-02" db="EMBL/GenBank/DDBJ databases">
        <title>Deep-cultivation of Planctomycetes and their phenomic and genomic characterization uncovers novel biology.</title>
        <authorList>
            <person name="Wiegand S."/>
            <person name="Jogler M."/>
            <person name="Boedeker C."/>
            <person name="Pinto D."/>
            <person name="Vollmers J."/>
            <person name="Rivas-Marin E."/>
            <person name="Kohn T."/>
            <person name="Peeters S.H."/>
            <person name="Heuer A."/>
            <person name="Rast P."/>
            <person name="Oberbeckmann S."/>
            <person name="Bunk B."/>
            <person name="Jeske O."/>
            <person name="Meyerdierks A."/>
            <person name="Storesund J.E."/>
            <person name="Kallscheuer N."/>
            <person name="Luecker S."/>
            <person name="Lage O.M."/>
            <person name="Pohl T."/>
            <person name="Merkel B.J."/>
            <person name="Hornburger P."/>
            <person name="Mueller R.-W."/>
            <person name="Bruemmer F."/>
            <person name="Labrenz M."/>
            <person name="Spormann A.M."/>
            <person name="Op den Camp H."/>
            <person name="Overmann J."/>
            <person name="Amann R."/>
            <person name="Jetten M.S.M."/>
            <person name="Mascher T."/>
            <person name="Medema M.H."/>
            <person name="Devos D.P."/>
            <person name="Kaster A.-K."/>
            <person name="Ovreas L."/>
            <person name="Rohde M."/>
            <person name="Galperin M.Y."/>
            <person name="Jogler C."/>
        </authorList>
    </citation>
    <scope>NUCLEOTIDE SEQUENCE [LARGE SCALE GENOMIC DNA]</scope>
    <source>
        <strain evidence="1 2">Pan161</strain>
    </source>
</reference>
<gene>
    <name evidence="1" type="ORF">Pan161_59810</name>
</gene>
<organism evidence="1 2">
    <name type="scientific">Gimesia algae</name>
    <dbReference type="NCBI Taxonomy" id="2527971"/>
    <lineage>
        <taxon>Bacteria</taxon>
        <taxon>Pseudomonadati</taxon>
        <taxon>Planctomycetota</taxon>
        <taxon>Planctomycetia</taxon>
        <taxon>Planctomycetales</taxon>
        <taxon>Planctomycetaceae</taxon>
        <taxon>Gimesia</taxon>
    </lineage>
</organism>
<name>A0A517VMR6_9PLAN</name>
<dbReference type="KEGG" id="gax:Pan161_59810"/>
<keyword evidence="2" id="KW-1185">Reference proteome</keyword>
<protein>
    <submittedName>
        <fullName evidence="1">Uncharacterized protein</fullName>
    </submittedName>
</protein>
<proteinExistence type="predicted"/>
<dbReference type="OrthoDB" id="7565928at2"/>
<dbReference type="AlphaFoldDB" id="A0A517VMR6"/>
<evidence type="ECO:0000313" key="1">
    <source>
        <dbReference type="EMBL" id="QDT94286.1"/>
    </source>
</evidence>
<dbReference type="RefSeq" id="WP_145232201.1">
    <property type="nucleotide sequence ID" value="NZ_CP036343.1"/>
</dbReference>
<accession>A0A517VMR6</accession>
<sequence length="172" mass="20160">MQVRTPKNTKDLDQQIVQEWRDLGNEWPTQLWKIARWALQSGRAEYSNNAQEKMLARRIGASLREEYYRDLQGRRVRKKHCYPVITESPTGLKKQQFFWCDLETADPDEVRASVQYRRGQIVSDAVQLKTDVDSYNDNNKAGVEIELGLDLSIDVDERMQDTEYRPTPPPEE</sequence>
<evidence type="ECO:0000313" key="2">
    <source>
        <dbReference type="Proteomes" id="UP000316855"/>
    </source>
</evidence>
<dbReference type="Proteomes" id="UP000316855">
    <property type="component" value="Chromosome"/>
</dbReference>
<dbReference type="EMBL" id="CP036343">
    <property type="protein sequence ID" value="QDT94286.1"/>
    <property type="molecule type" value="Genomic_DNA"/>
</dbReference>